<keyword evidence="1" id="KW-0812">Transmembrane</keyword>
<proteinExistence type="predicted"/>
<reference evidence="2" key="1">
    <citation type="submission" date="2014-09" db="EMBL/GenBank/DDBJ databases">
        <authorList>
            <person name="Magalhaes I.L.F."/>
            <person name="Oliveira U."/>
            <person name="Santos F.R."/>
            <person name="Vidigal T.H.D.A."/>
            <person name="Brescovit A.D."/>
            <person name="Santos A.J."/>
        </authorList>
    </citation>
    <scope>NUCLEOTIDE SEQUENCE</scope>
    <source>
        <tissue evidence="2">Shoot tissue taken approximately 20 cm above the soil surface</tissue>
    </source>
</reference>
<keyword evidence="1" id="KW-0472">Membrane</keyword>
<feature type="transmembrane region" description="Helical" evidence="1">
    <location>
        <begin position="7"/>
        <end position="24"/>
    </location>
</feature>
<sequence length="90" mass="10621">MLVSSRSIWALGQFLILTYLWLILKAELRPPISVIETRGLPRNGNLVTQWLVQWFNFHRRTLLGKMPTLFATYFLNFIMILSRLSSQILR</sequence>
<evidence type="ECO:0000256" key="1">
    <source>
        <dbReference type="SAM" id="Phobius"/>
    </source>
</evidence>
<dbReference type="EMBL" id="GBRH01266580">
    <property type="protein sequence ID" value="JAD31315.1"/>
    <property type="molecule type" value="Transcribed_RNA"/>
</dbReference>
<keyword evidence="1" id="KW-1133">Transmembrane helix</keyword>
<organism evidence="2">
    <name type="scientific">Arundo donax</name>
    <name type="common">Giant reed</name>
    <name type="synonym">Donax arundinaceus</name>
    <dbReference type="NCBI Taxonomy" id="35708"/>
    <lineage>
        <taxon>Eukaryota</taxon>
        <taxon>Viridiplantae</taxon>
        <taxon>Streptophyta</taxon>
        <taxon>Embryophyta</taxon>
        <taxon>Tracheophyta</taxon>
        <taxon>Spermatophyta</taxon>
        <taxon>Magnoliopsida</taxon>
        <taxon>Liliopsida</taxon>
        <taxon>Poales</taxon>
        <taxon>Poaceae</taxon>
        <taxon>PACMAD clade</taxon>
        <taxon>Arundinoideae</taxon>
        <taxon>Arundineae</taxon>
        <taxon>Arundo</taxon>
    </lineage>
</organism>
<feature type="transmembrane region" description="Helical" evidence="1">
    <location>
        <begin position="62"/>
        <end position="81"/>
    </location>
</feature>
<name>A0A0A8Z3I6_ARUDO</name>
<dbReference type="AlphaFoldDB" id="A0A0A8Z3I6"/>
<accession>A0A0A8Z3I6</accession>
<reference evidence="2" key="2">
    <citation type="journal article" date="2015" name="Data Brief">
        <title>Shoot transcriptome of the giant reed, Arundo donax.</title>
        <authorList>
            <person name="Barrero R.A."/>
            <person name="Guerrero F.D."/>
            <person name="Moolhuijzen P."/>
            <person name="Goolsby J.A."/>
            <person name="Tidwell J."/>
            <person name="Bellgard S.E."/>
            <person name="Bellgard M.I."/>
        </authorList>
    </citation>
    <scope>NUCLEOTIDE SEQUENCE</scope>
    <source>
        <tissue evidence="2">Shoot tissue taken approximately 20 cm above the soil surface</tissue>
    </source>
</reference>
<evidence type="ECO:0000313" key="2">
    <source>
        <dbReference type="EMBL" id="JAD31315.1"/>
    </source>
</evidence>
<protein>
    <submittedName>
        <fullName evidence="2">Uncharacterized protein</fullName>
    </submittedName>
</protein>